<feature type="region of interest" description="Disordered" evidence="1">
    <location>
        <begin position="31"/>
        <end position="55"/>
    </location>
</feature>
<dbReference type="Proteomes" id="UP001161325">
    <property type="component" value="Unassembled WGS sequence"/>
</dbReference>
<sequence>MTINVVFRGPCLFVKGQENGKETLDYVLLPDGTRVRPHGSSKDGEHPDHTRAKKHHAGLIVRNADGTTEKPIPLQNKRVTVREKGAGGRCALDPSFSPQRVVPLSQLTNGPDASHHLSLIDEAGSDFWDRVTTKVTFDGGEMGVHKNSRLVFDFPPDHNPNAPGSRRIPLLAIWSPKASHDAEIVIGPGKGPGVSRVIPLGDGQRAWIYNYDHPEPDPERMECEEDACAKHPNGARLEDYDFKWLFQVLEPPKGDWPEWLKKGPLPAPRSSCPGLKPQDEPHILSPDVASCFFGSWP</sequence>
<proteinExistence type="predicted"/>
<reference evidence="2" key="1">
    <citation type="submission" date="2022-08" db="EMBL/GenBank/DDBJ databases">
        <title>Draft genome sequencing of Roseisolibacter agri AW1220.</title>
        <authorList>
            <person name="Tobiishi Y."/>
            <person name="Tonouchi A."/>
        </authorList>
    </citation>
    <scope>NUCLEOTIDE SEQUENCE</scope>
    <source>
        <strain evidence="2">AW1220</strain>
    </source>
</reference>
<organism evidence="2 3">
    <name type="scientific">Roseisolibacter agri</name>
    <dbReference type="NCBI Taxonomy" id="2014610"/>
    <lineage>
        <taxon>Bacteria</taxon>
        <taxon>Pseudomonadati</taxon>
        <taxon>Gemmatimonadota</taxon>
        <taxon>Gemmatimonadia</taxon>
        <taxon>Gemmatimonadales</taxon>
        <taxon>Gemmatimonadaceae</taxon>
        <taxon>Roseisolibacter</taxon>
    </lineage>
</organism>
<accession>A0AA37VG27</accession>
<evidence type="ECO:0000256" key="1">
    <source>
        <dbReference type="SAM" id="MobiDB-lite"/>
    </source>
</evidence>
<protein>
    <submittedName>
        <fullName evidence="2">Uncharacterized protein</fullName>
    </submittedName>
</protein>
<dbReference type="RefSeq" id="WP_284352239.1">
    <property type="nucleotide sequence ID" value="NZ_BRXS01000007.1"/>
</dbReference>
<dbReference type="AlphaFoldDB" id="A0AA37VG27"/>
<evidence type="ECO:0000313" key="2">
    <source>
        <dbReference type="EMBL" id="GLC27809.1"/>
    </source>
</evidence>
<gene>
    <name evidence="2" type="ORF">rosag_43220</name>
</gene>
<evidence type="ECO:0000313" key="3">
    <source>
        <dbReference type="Proteomes" id="UP001161325"/>
    </source>
</evidence>
<keyword evidence="3" id="KW-1185">Reference proteome</keyword>
<feature type="compositionally biased region" description="Basic and acidic residues" evidence="1">
    <location>
        <begin position="40"/>
        <end position="50"/>
    </location>
</feature>
<comment type="caution">
    <text evidence="2">The sequence shown here is derived from an EMBL/GenBank/DDBJ whole genome shotgun (WGS) entry which is preliminary data.</text>
</comment>
<name>A0AA37VG27_9BACT</name>
<dbReference type="EMBL" id="BRXS01000007">
    <property type="protein sequence ID" value="GLC27809.1"/>
    <property type="molecule type" value="Genomic_DNA"/>
</dbReference>